<comment type="caution">
    <text evidence="3">The sequence shown here is derived from an EMBL/GenBank/DDBJ whole genome shotgun (WGS) entry which is preliminary data.</text>
</comment>
<proteinExistence type="predicted"/>
<dbReference type="GO" id="GO:0016746">
    <property type="term" value="F:acyltransferase activity"/>
    <property type="evidence" value="ECO:0007669"/>
    <property type="project" value="UniProtKB-KW"/>
</dbReference>
<evidence type="ECO:0000259" key="2">
    <source>
        <dbReference type="Pfam" id="PF01757"/>
    </source>
</evidence>
<accession>A0ABV7IPI1</accession>
<feature type="transmembrane region" description="Helical" evidence="1">
    <location>
        <begin position="46"/>
        <end position="63"/>
    </location>
</feature>
<dbReference type="Pfam" id="PF01757">
    <property type="entry name" value="Acyl_transf_3"/>
    <property type="match status" value="1"/>
</dbReference>
<dbReference type="InterPro" id="IPR050879">
    <property type="entry name" value="Acyltransferase_3"/>
</dbReference>
<keyword evidence="1" id="KW-0812">Transmembrane</keyword>
<dbReference type="PANTHER" id="PTHR23028">
    <property type="entry name" value="ACETYLTRANSFERASE"/>
    <property type="match status" value="1"/>
</dbReference>
<keyword evidence="3" id="KW-0808">Transferase</keyword>
<dbReference type="PANTHER" id="PTHR23028:SF131">
    <property type="entry name" value="BLR2367 PROTEIN"/>
    <property type="match status" value="1"/>
</dbReference>
<feature type="domain" description="Acyltransferase 3" evidence="2">
    <location>
        <begin position="10"/>
        <end position="357"/>
    </location>
</feature>
<feature type="transmembrane region" description="Helical" evidence="1">
    <location>
        <begin position="175"/>
        <end position="195"/>
    </location>
</feature>
<dbReference type="EC" id="2.3.-.-" evidence="3"/>
<reference evidence="4" key="1">
    <citation type="journal article" date="2019" name="Int. J. Syst. Evol. Microbiol.">
        <title>The Global Catalogue of Microorganisms (GCM) 10K type strain sequencing project: providing services to taxonomists for standard genome sequencing and annotation.</title>
        <authorList>
            <consortium name="The Broad Institute Genomics Platform"/>
            <consortium name="The Broad Institute Genome Sequencing Center for Infectious Disease"/>
            <person name="Wu L."/>
            <person name="Ma J."/>
        </authorList>
    </citation>
    <scope>NUCLEOTIDE SEQUENCE [LARGE SCALE GENOMIC DNA]</scope>
    <source>
        <strain evidence="4">KCTC 42984</strain>
    </source>
</reference>
<dbReference type="InterPro" id="IPR002656">
    <property type="entry name" value="Acyl_transf_3_dom"/>
</dbReference>
<dbReference type="Proteomes" id="UP001595604">
    <property type="component" value="Unassembled WGS sequence"/>
</dbReference>
<protein>
    <submittedName>
        <fullName evidence="3">Acyltransferase family protein</fullName>
        <ecNumber evidence="3">2.3.-.-</ecNumber>
    </submittedName>
</protein>
<gene>
    <name evidence="3" type="ORF">ACFOD9_02705</name>
</gene>
<keyword evidence="1" id="KW-1133">Transmembrane helix</keyword>
<name>A0ABV7IPI1_9SPHN</name>
<dbReference type="EMBL" id="JBHRTQ010000003">
    <property type="protein sequence ID" value="MFC3173156.1"/>
    <property type="molecule type" value="Genomic_DNA"/>
</dbReference>
<feature type="transmembrane region" description="Helical" evidence="1">
    <location>
        <begin position="230"/>
        <end position="250"/>
    </location>
</feature>
<feature type="transmembrane region" description="Helical" evidence="1">
    <location>
        <begin position="201"/>
        <end position="218"/>
    </location>
</feature>
<evidence type="ECO:0000313" key="4">
    <source>
        <dbReference type="Proteomes" id="UP001595604"/>
    </source>
</evidence>
<feature type="transmembrane region" description="Helical" evidence="1">
    <location>
        <begin position="262"/>
        <end position="281"/>
    </location>
</feature>
<keyword evidence="3" id="KW-0012">Acyltransferase</keyword>
<keyword evidence="1" id="KW-0472">Membrane</keyword>
<evidence type="ECO:0000313" key="3">
    <source>
        <dbReference type="EMBL" id="MFC3173156.1"/>
    </source>
</evidence>
<keyword evidence="4" id="KW-1185">Reference proteome</keyword>
<feature type="transmembrane region" description="Helical" evidence="1">
    <location>
        <begin position="149"/>
        <end position="168"/>
    </location>
</feature>
<feature type="transmembrane region" description="Helical" evidence="1">
    <location>
        <begin position="84"/>
        <end position="105"/>
    </location>
</feature>
<feature type="transmembrane region" description="Helical" evidence="1">
    <location>
        <begin position="288"/>
        <end position="308"/>
    </location>
</feature>
<feature type="transmembrane region" description="Helical" evidence="1">
    <location>
        <begin position="341"/>
        <end position="362"/>
    </location>
</feature>
<organism evidence="3 4">
    <name type="scientific">Novosphingobium bradum</name>
    <dbReference type="NCBI Taxonomy" id="1737444"/>
    <lineage>
        <taxon>Bacteria</taxon>
        <taxon>Pseudomonadati</taxon>
        <taxon>Pseudomonadota</taxon>
        <taxon>Alphaproteobacteria</taxon>
        <taxon>Sphingomonadales</taxon>
        <taxon>Sphingomonadaceae</taxon>
        <taxon>Novosphingobium</taxon>
    </lineage>
</organism>
<sequence>MTAAGRLRFAALDSWRGLAALGVAFHHVSGTAPLLANPFHDNLSRGVDFFFVLSGFVIAFSYGDRLARGYSMARFLLLRWGRIWPLHAAMVLAYLVLECGLLAAWPTGGPGGGPGGRIPFTGPRDLAALPASLLLVQDWIWPGRDLWNVQSWSVSVELALYIVAALAWRALGRRALALGAGFALALGLADLGGAAPLPDHFLRGLIGFGLGMGCWALWPRLAPSGPARGVGSVMPGLVELGLVVVVVILIARDAPLLPLDLAFAAMVLVFAREQGALSALLRTAPLRWLGVLSYGLYMVHGLVFGRIFDGLALAQQRLGGQWVAAAPGGEALLLLPALPSALLVAVMMAVALACAWLAGRLIEWPARNLSRRIAGSMGRLASVAA</sequence>
<evidence type="ECO:0000256" key="1">
    <source>
        <dbReference type="SAM" id="Phobius"/>
    </source>
</evidence>